<accession>A0A090N2X6</accession>
<dbReference type="RefSeq" id="XP_003078188.2">
    <property type="nucleotide sequence ID" value="XM_003078140.2"/>
</dbReference>
<dbReference type="InterPro" id="IPR038052">
    <property type="entry name" value="Chaperonin_RbcX_sf"/>
</dbReference>
<reference evidence="2 3" key="2">
    <citation type="journal article" date="2014" name="BMC Genomics">
        <title>An improved genome of the model marine alga Ostreococcus tauri unfolds by assessing Illumina de novo assemblies.</title>
        <authorList>
            <person name="Blanc-Mathieu R."/>
            <person name="Verhelst B."/>
            <person name="Derelle E."/>
            <person name="Rombauts S."/>
            <person name="Bouget F.Y."/>
            <person name="Carre I."/>
            <person name="Chateau A."/>
            <person name="Eyre-Walker A."/>
            <person name="Grimsley N."/>
            <person name="Moreau H."/>
            <person name="Piegu B."/>
            <person name="Rivals E."/>
            <person name="Schackwitz W."/>
            <person name="Van de Peer Y."/>
            <person name="Piganeau G."/>
        </authorList>
    </citation>
    <scope>NUCLEOTIDE SEQUENCE [LARGE SCALE GENOMIC DNA]</scope>
    <source>
        <strain evidence="3">OTTH 0595 / CCAP 157/2 / RCC745</strain>
    </source>
</reference>
<feature type="region of interest" description="Disordered" evidence="1">
    <location>
        <begin position="125"/>
        <end position="144"/>
    </location>
</feature>
<gene>
    <name evidence="2" type="ORF">OT_ostta03g02780</name>
</gene>
<organism evidence="2 3">
    <name type="scientific">Ostreococcus tauri</name>
    <name type="common">Marine green alga</name>
    <dbReference type="NCBI Taxonomy" id="70448"/>
    <lineage>
        <taxon>Eukaryota</taxon>
        <taxon>Viridiplantae</taxon>
        <taxon>Chlorophyta</taxon>
        <taxon>Mamiellophyceae</taxon>
        <taxon>Mamiellales</taxon>
        <taxon>Bathycoccaceae</taxon>
        <taxon>Ostreococcus</taxon>
    </lineage>
</organism>
<dbReference type="GeneID" id="9832855"/>
<name>A0A090N2X6_OSTTA</name>
<dbReference type="Gene3D" id="1.10.1200.210">
    <property type="entry name" value="Chaperonin-like RbcX"/>
    <property type="match status" value="1"/>
</dbReference>
<dbReference type="KEGG" id="ota:OT_ostta03g02780"/>
<feature type="compositionally biased region" description="Basic residues" evidence="1">
    <location>
        <begin position="20"/>
        <end position="31"/>
    </location>
</feature>
<feature type="region of interest" description="Disordered" evidence="1">
    <location>
        <begin position="18"/>
        <end position="51"/>
    </location>
</feature>
<evidence type="ECO:0000256" key="1">
    <source>
        <dbReference type="SAM" id="MobiDB-lite"/>
    </source>
</evidence>
<comment type="caution">
    <text evidence="2">The sequence shown here is derived from an EMBL/GenBank/DDBJ whole genome shotgun (WGS) entry which is preliminary data.</text>
</comment>
<evidence type="ECO:0000313" key="3">
    <source>
        <dbReference type="Proteomes" id="UP000009170"/>
    </source>
</evidence>
<evidence type="ECO:0000313" key="2">
    <source>
        <dbReference type="EMBL" id="CEF97133.1"/>
    </source>
</evidence>
<dbReference type="Proteomes" id="UP000009170">
    <property type="component" value="Unassembled WGS sequence"/>
</dbReference>
<dbReference type="SUPFAM" id="SSF158615">
    <property type="entry name" value="RbcX-like"/>
    <property type="match status" value="1"/>
</dbReference>
<dbReference type="EMBL" id="CAID01000003">
    <property type="protein sequence ID" value="CEF97133.1"/>
    <property type="molecule type" value="Genomic_DNA"/>
</dbReference>
<proteinExistence type="predicted"/>
<dbReference type="AlphaFoldDB" id="A0A090N2X6"/>
<dbReference type="OrthoDB" id="536836at2759"/>
<reference evidence="3" key="1">
    <citation type="journal article" date="2006" name="Proc. Natl. Acad. Sci. U.S.A.">
        <title>Genome analysis of the smallest free-living eukaryote Ostreococcus tauri unveils many unique features.</title>
        <authorList>
            <person name="Derelle E."/>
            <person name="Ferraz C."/>
            <person name="Rombauts S."/>
            <person name="Rouze P."/>
            <person name="Worden A.Z."/>
            <person name="Robbens S."/>
            <person name="Partensky F."/>
            <person name="Degroeve S."/>
            <person name="Echeynie S."/>
            <person name="Cooke R."/>
            <person name="Saeys Y."/>
            <person name="Wuyts J."/>
            <person name="Jabbari K."/>
            <person name="Bowler C."/>
            <person name="Panaud O."/>
            <person name="Piegu B."/>
            <person name="Ball S.G."/>
            <person name="Ral J.-P."/>
            <person name="Bouget F.-Y."/>
            <person name="Piganeau G."/>
            <person name="De Baets B."/>
            <person name="Picard A."/>
            <person name="Delseny M."/>
            <person name="Demaille J."/>
            <person name="Van de Peer Y."/>
            <person name="Moreau H."/>
        </authorList>
    </citation>
    <scope>NUCLEOTIDE SEQUENCE [LARGE SCALE GENOMIC DNA]</scope>
    <source>
        <strain evidence="3">OTTH 0595 / CCAP 157/2 / RCC745</strain>
    </source>
</reference>
<sequence>MSIPAHDRGPIARAMTHARTWGHHARGKRSIPARGHGDSNAMDDEDYTSDENRTPFYTQSERKFLDLITIQALKNVLHYLQESNGEMHMFLHDYIHQNPFNLSESASMDDWLVGLAAQPLRRVKDPRRSSVPGHAAEEAALRKGREVSPRDVVERIIQARTHVADELVGVRDQLNVKNSAIFTRALKTSVKLSDDDV</sequence>
<dbReference type="InParanoid" id="A0A090N2X6"/>
<feature type="compositionally biased region" description="Basic and acidic residues" evidence="1">
    <location>
        <begin position="135"/>
        <end position="144"/>
    </location>
</feature>
<protein>
    <submittedName>
        <fullName evidence="2">Unnamed product</fullName>
    </submittedName>
</protein>
<keyword evidence="3" id="KW-1185">Reference proteome</keyword>